<organism evidence="2">
    <name type="scientific">marine metagenome</name>
    <dbReference type="NCBI Taxonomy" id="408172"/>
    <lineage>
        <taxon>unclassified sequences</taxon>
        <taxon>metagenomes</taxon>
        <taxon>ecological metagenomes</taxon>
    </lineage>
</organism>
<dbReference type="EMBL" id="UINC01026426">
    <property type="protein sequence ID" value="SVB03849.1"/>
    <property type="molecule type" value="Genomic_DNA"/>
</dbReference>
<evidence type="ECO:0000313" key="2">
    <source>
        <dbReference type="EMBL" id="SVB03849.1"/>
    </source>
</evidence>
<evidence type="ECO:0000259" key="1">
    <source>
        <dbReference type="Pfam" id="PF07596"/>
    </source>
</evidence>
<dbReference type="Gene3D" id="3.30.700.10">
    <property type="entry name" value="Glycoprotein, Type 4 Pilin"/>
    <property type="match status" value="1"/>
</dbReference>
<dbReference type="AlphaFoldDB" id="A0A382AR06"/>
<dbReference type="PANTHER" id="PTHR30093">
    <property type="entry name" value="GENERAL SECRETION PATHWAY PROTEIN G"/>
    <property type="match status" value="1"/>
</dbReference>
<protein>
    <recommendedName>
        <fullName evidence="1">DUF1559 domain-containing protein</fullName>
    </recommendedName>
</protein>
<dbReference type="InterPro" id="IPR012902">
    <property type="entry name" value="N_methyl_site"/>
</dbReference>
<dbReference type="InterPro" id="IPR011453">
    <property type="entry name" value="DUF1559"/>
</dbReference>
<dbReference type="Pfam" id="PF07596">
    <property type="entry name" value="SBP_bac_10"/>
    <property type="match status" value="1"/>
</dbReference>
<sequence length="270" mass="30108">MKPIINSQKKQGFTLIELLVVIAIIAILAALLLPALASAKESGRSAKCLSNMRQVGLGIYMYKDDYDDHLPFAGSTDRNWHEDWVWGGPGDAVLQKNRDWSQYDRNIAFHAEAGSIFTHVTGQDILRGNRMPDTRNKTVYGVYRCPSTGPIGLALRVNFSMTSYMNGQTSGVNPGVKYSIVRNPSEKFLLLNEDPHSMRNASFHPHGTAFGNRNGQAVGVNAMGEKIHTMHKTGINAGYFDGHAESIKHERIMEIQNSPQLIDRYFNPFK</sequence>
<name>A0A382AR06_9ZZZZ</name>
<dbReference type="InterPro" id="IPR045584">
    <property type="entry name" value="Pilin-like"/>
</dbReference>
<dbReference type="PROSITE" id="PS00409">
    <property type="entry name" value="PROKAR_NTER_METHYL"/>
    <property type="match status" value="1"/>
</dbReference>
<gene>
    <name evidence="2" type="ORF">METZ01_LOCUS156703</name>
</gene>
<reference evidence="2" key="1">
    <citation type="submission" date="2018-05" db="EMBL/GenBank/DDBJ databases">
        <authorList>
            <person name="Lanie J.A."/>
            <person name="Ng W.-L."/>
            <person name="Kazmierczak K.M."/>
            <person name="Andrzejewski T.M."/>
            <person name="Davidsen T.M."/>
            <person name="Wayne K.J."/>
            <person name="Tettelin H."/>
            <person name="Glass J.I."/>
            <person name="Rusch D."/>
            <person name="Podicherti R."/>
            <person name="Tsui H.-C.T."/>
            <person name="Winkler M.E."/>
        </authorList>
    </citation>
    <scope>NUCLEOTIDE SEQUENCE</scope>
</reference>
<dbReference type="SUPFAM" id="SSF54523">
    <property type="entry name" value="Pili subunits"/>
    <property type="match status" value="1"/>
</dbReference>
<dbReference type="PANTHER" id="PTHR30093:SF2">
    <property type="entry name" value="TYPE II SECRETION SYSTEM PROTEIN H"/>
    <property type="match status" value="1"/>
</dbReference>
<accession>A0A382AR06</accession>
<proteinExistence type="predicted"/>
<dbReference type="Pfam" id="PF07963">
    <property type="entry name" value="N_methyl"/>
    <property type="match status" value="1"/>
</dbReference>
<dbReference type="NCBIfam" id="TIGR02532">
    <property type="entry name" value="IV_pilin_GFxxxE"/>
    <property type="match status" value="1"/>
</dbReference>
<feature type="domain" description="DUF1559" evidence="1">
    <location>
        <begin position="38"/>
        <end position="149"/>
    </location>
</feature>